<evidence type="ECO:0000256" key="1">
    <source>
        <dbReference type="ARBA" id="ARBA00023125"/>
    </source>
</evidence>
<dbReference type="InterPro" id="IPR036388">
    <property type="entry name" value="WH-like_DNA-bd_sf"/>
</dbReference>
<dbReference type="RefSeq" id="WP_138589406.1">
    <property type="nucleotide sequence ID" value="NZ_PNBX01000001.1"/>
</dbReference>
<dbReference type="Gene3D" id="1.10.10.10">
    <property type="entry name" value="Winged helix-like DNA-binding domain superfamily/Winged helix DNA-binding domain"/>
    <property type="match status" value="1"/>
</dbReference>
<name>A0A5S3VEE1_9GAMM</name>
<evidence type="ECO:0000256" key="2">
    <source>
        <dbReference type="PROSITE-ProRule" id="PRU01091"/>
    </source>
</evidence>
<evidence type="ECO:0000313" key="4">
    <source>
        <dbReference type="EMBL" id="TMO70666.1"/>
    </source>
</evidence>
<dbReference type="GO" id="GO:0000160">
    <property type="term" value="P:phosphorelay signal transduction system"/>
    <property type="evidence" value="ECO:0007669"/>
    <property type="project" value="InterPro"/>
</dbReference>
<reference evidence="4 5" key="1">
    <citation type="submission" date="2018-01" db="EMBL/GenBank/DDBJ databases">
        <authorList>
            <person name="Paulsen S."/>
            <person name="Gram L.K."/>
        </authorList>
    </citation>
    <scope>NUCLEOTIDE SEQUENCE [LARGE SCALE GENOMIC DNA]</scope>
    <source>
        <strain evidence="4 5">S3790</strain>
    </source>
</reference>
<protein>
    <submittedName>
        <fullName evidence="4">Transcriptional regulator</fullName>
    </submittedName>
</protein>
<dbReference type="CDD" id="cd00383">
    <property type="entry name" value="trans_reg_C"/>
    <property type="match status" value="1"/>
</dbReference>
<dbReference type="Pfam" id="PF00486">
    <property type="entry name" value="Trans_reg_C"/>
    <property type="match status" value="1"/>
</dbReference>
<sequence>MNEVIFLRQAKEVKFGSWVLELSKQTISDGDVERELEPLLFKLLCYFIINNEKIVTRQNLVDDVWCQNYVDDNAINRAMSELRKILKSENQKGQVVKTHYRKGYSFFLEPSIIYHQEPPLTSAPEIQSVDTVVEKSTVTEETLITRPKLSGILPKLSVGLLALVAISSIFYKQYYPRSDISIENKKIEESVLSWLPGRYSLLSLSPNNKLIAFSFIPNASKNNSLVVKGLENGHEKRLGEPGINYLPLGWSVDSNTIYYRAITDDKCQVWRLNADFNSNNEFLFDCSLADSMTGGGAGNGRFIYSKTGYRNRDELAALTNRNLLTGEEFQITSPNLNSYGDRFLLYIPSKELILFERRQYDTNELYITDPDGGNQEKLFEISSRIWALNYDEVSDQLVWLDNTENIVYAYDLAQRKFGKATRLETEKSYANFQAIDSKSLLLVSYPFLLDTYQIDLDSNKITPIVKSEHEDHMGIEVDNGYLLLTRERGEKVINLIDGSSNRTPLPIPKGRYSSIRYNFETNQLLVQYSDKIEVYNYSDLSLEDVIYVKGAVISAEFLGDNEVGYVVIDEKKIKTKTFKYSIVSKKQVEVPALTSVWIGQLDESTLVSLASNDKIVLYDIFSGKERQKFDLPEAKYTHSITIGSGNIYHSDGEKVYQVNRDGLGMIEEVFTINQSEHYIASMQYSEKTNKIILGMIEISENQLLQVDIF</sequence>
<dbReference type="SUPFAM" id="SSF63825">
    <property type="entry name" value="YWTD domain"/>
    <property type="match status" value="1"/>
</dbReference>
<accession>A0A5S3VEE1</accession>
<dbReference type="EMBL" id="PNBX01000001">
    <property type="protein sequence ID" value="TMO70666.1"/>
    <property type="molecule type" value="Genomic_DNA"/>
</dbReference>
<gene>
    <name evidence="4" type="ORF">CWC19_00005</name>
</gene>
<comment type="caution">
    <text evidence="4">The sequence shown here is derived from an EMBL/GenBank/DDBJ whole genome shotgun (WGS) entry which is preliminary data.</text>
</comment>
<reference evidence="5" key="2">
    <citation type="submission" date="2019-06" db="EMBL/GenBank/DDBJ databases">
        <title>Co-occurence of chitin degradation, pigmentation and bioactivity in marine Pseudoalteromonas.</title>
        <authorList>
            <person name="Sonnenschein E.C."/>
            <person name="Bech P.K."/>
        </authorList>
    </citation>
    <scope>NUCLEOTIDE SEQUENCE [LARGE SCALE GENOMIC DNA]</scope>
    <source>
        <strain evidence="5">S3790</strain>
    </source>
</reference>
<feature type="DNA-binding region" description="OmpR/PhoB-type" evidence="2">
    <location>
        <begin position="10"/>
        <end position="108"/>
    </location>
</feature>
<dbReference type="AlphaFoldDB" id="A0A5S3VEE1"/>
<dbReference type="GO" id="GO:0003677">
    <property type="term" value="F:DNA binding"/>
    <property type="evidence" value="ECO:0007669"/>
    <property type="project" value="UniProtKB-UniRule"/>
</dbReference>
<feature type="domain" description="OmpR/PhoB-type" evidence="3">
    <location>
        <begin position="10"/>
        <end position="108"/>
    </location>
</feature>
<keyword evidence="1 2" id="KW-0238">DNA-binding</keyword>
<evidence type="ECO:0000313" key="5">
    <source>
        <dbReference type="Proteomes" id="UP000307217"/>
    </source>
</evidence>
<proteinExistence type="predicted"/>
<dbReference type="GO" id="GO:0006355">
    <property type="term" value="P:regulation of DNA-templated transcription"/>
    <property type="evidence" value="ECO:0007669"/>
    <property type="project" value="InterPro"/>
</dbReference>
<dbReference type="OrthoDB" id="6296073at2"/>
<dbReference type="InterPro" id="IPR011042">
    <property type="entry name" value="6-blade_b-propeller_TolB-like"/>
</dbReference>
<dbReference type="InterPro" id="IPR001867">
    <property type="entry name" value="OmpR/PhoB-type_DNA-bd"/>
</dbReference>
<dbReference type="Proteomes" id="UP000307217">
    <property type="component" value="Unassembled WGS sequence"/>
</dbReference>
<dbReference type="SUPFAM" id="SSF46894">
    <property type="entry name" value="C-terminal effector domain of the bipartite response regulators"/>
    <property type="match status" value="1"/>
</dbReference>
<dbReference type="PROSITE" id="PS51755">
    <property type="entry name" value="OMPR_PHOB"/>
    <property type="match status" value="1"/>
</dbReference>
<dbReference type="InterPro" id="IPR016032">
    <property type="entry name" value="Sig_transdc_resp-reg_C-effctor"/>
</dbReference>
<dbReference type="SMART" id="SM00862">
    <property type="entry name" value="Trans_reg_C"/>
    <property type="match status" value="1"/>
</dbReference>
<dbReference type="Gene3D" id="2.120.10.30">
    <property type="entry name" value="TolB, C-terminal domain"/>
    <property type="match status" value="1"/>
</dbReference>
<evidence type="ECO:0000259" key="3">
    <source>
        <dbReference type="PROSITE" id="PS51755"/>
    </source>
</evidence>
<organism evidence="4 5">
    <name type="scientific">Pseudoalteromonas aurantia</name>
    <dbReference type="NCBI Taxonomy" id="43654"/>
    <lineage>
        <taxon>Bacteria</taxon>
        <taxon>Pseudomonadati</taxon>
        <taxon>Pseudomonadota</taxon>
        <taxon>Gammaproteobacteria</taxon>
        <taxon>Alteromonadales</taxon>
        <taxon>Pseudoalteromonadaceae</taxon>
        <taxon>Pseudoalteromonas</taxon>
    </lineage>
</organism>
<dbReference type="SUPFAM" id="SSF82171">
    <property type="entry name" value="DPP6 N-terminal domain-like"/>
    <property type="match status" value="1"/>
</dbReference>